<sequence length="198" mass="21412">MSLDEKTTFGAIVPPVNETETHLLSPPKLHIPTTVNSDTDSVMTLTPTASRVATPQEGSSPLNPFSAFYSHPATRHSLEEARTASKTHFQVYETDLEAGLSTADLPKQSSLDGNAKECTMWPSKKTLREKAKLQEKATRRMYNPMRNLNKKQKLYAKILIALLVVAAAVGIGIGVSRAVGGGVWAGNNTAKKIPADNN</sequence>
<proteinExistence type="predicted"/>
<name>A0A4U0XJK4_9PEZI</name>
<dbReference type="OrthoDB" id="5387214at2759"/>
<organism evidence="2 3">
    <name type="scientific">Cryomyces minteri</name>
    <dbReference type="NCBI Taxonomy" id="331657"/>
    <lineage>
        <taxon>Eukaryota</taxon>
        <taxon>Fungi</taxon>
        <taxon>Dikarya</taxon>
        <taxon>Ascomycota</taxon>
        <taxon>Pezizomycotina</taxon>
        <taxon>Dothideomycetes</taxon>
        <taxon>Dothideomycetes incertae sedis</taxon>
        <taxon>Cryomyces</taxon>
    </lineage>
</organism>
<reference evidence="2 3" key="1">
    <citation type="submission" date="2017-03" db="EMBL/GenBank/DDBJ databases">
        <title>Genomes of endolithic fungi from Antarctica.</title>
        <authorList>
            <person name="Coleine C."/>
            <person name="Masonjones S."/>
            <person name="Stajich J.E."/>
        </authorList>
    </citation>
    <scope>NUCLEOTIDE SEQUENCE [LARGE SCALE GENOMIC DNA]</scope>
    <source>
        <strain evidence="2 3">CCFEE 5187</strain>
    </source>
</reference>
<comment type="caution">
    <text evidence="2">The sequence shown here is derived from an EMBL/GenBank/DDBJ whole genome shotgun (WGS) entry which is preliminary data.</text>
</comment>
<keyword evidence="3" id="KW-1185">Reference proteome</keyword>
<evidence type="ECO:0000313" key="2">
    <source>
        <dbReference type="EMBL" id="TKA75563.1"/>
    </source>
</evidence>
<keyword evidence="1" id="KW-1133">Transmembrane helix</keyword>
<feature type="transmembrane region" description="Helical" evidence="1">
    <location>
        <begin position="154"/>
        <end position="175"/>
    </location>
</feature>
<keyword evidence="1" id="KW-0812">Transmembrane</keyword>
<dbReference type="EMBL" id="NAJN01000284">
    <property type="protein sequence ID" value="TKA75563.1"/>
    <property type="molecule type" value="Genomic_DNA"/>
</dbReference>
<gene>
    <name evidence="2" type="ORF">B0A49_04598</name>
</gene>
<dbReference type="AlphaFoldDB" id="A0A4U0XJK4"/>
<keyword evidence="1" id="KW-0472">Membrane</keyword>
<protein>
    <submittedName>
        <fullName evidence="2">Uncharacterized protein</fullName>
    </submittedName>
</protein>
<evidence type="ECO:0000313" key="3">
    <source>
        <dbReference type="Proteomes" id="UP000308768"/>
    </source>
</evidence>
<accession>A0A4U0XJK4</accession>
<evidence type="ECO:0000256" key="1">
    <source>
        <dbReference type="SAM" id="Phobius"/>
    </source>
</evidence>
<dbReference type="Proteomes" id="UP000308768">
    <property type="component" value="Unassembled WGS sequence"/>
</dbReference>